<dbReference type="RefSeq" id="WP_344190523.1">
    <property type="nucleotide sequence ID" value="NZ_BAAAND010000004.1"/>
</dbReference>
<keyword evidence="2" id="KW-1185">Reference proteome</keyword>
<comment type="caution">
    <text evidence="1">The sequence shown here is derived from an EMBL/GenBank/DDBJ whole genome shotgun (WGS) entry which is preliminary data.</text>
</comment>
<evidence type="ECO:0000313" key="1">
    <source>
        <dbReference type="EMBL" id="GAA1580330.1"/>
    </source>
</evidence>
<dbReference type="InterPro" id="IPR011009">
    <property type="entry name" value="Kinase-like_dom_sf"/>
</dbReference>
<gene>
    <name evidence="1" type="ORF">GCM10009742_25970</name>
</gene>
<reference evidence="1 2" key="1">
    <citation type="journal article" date="2019" name="Int. J. Syst. Evol. Microbiol.">
        <title>The Global Catalogue of Microorganisms (GCM) 10K type strain sequencing project: providing services to taxonomists for standard genome sequencing and annotation.</title>
        <authorList>
            <consortium name="The Broad Institute Genomics Platform"/>
            <consortium name="The Broad Institute Genome Sequencing Center for Infectious Disease"/>
            <person name="Wu L."/>
            <person name="Ma J."/>
        </authorList>
    </citation>
    <scope>NUCLEOTIDE SEQUENCE [LARGE SCALE GENOMIC DNA]</scope>
    <source>
        <strain evidence="1 2">JCM 14304</strain>
    </source>
</reference>
<name>A0ABN2DLX6_9ACTN</name>
<dbReference type="Proteomes" id="UP001500190">
    <property type="component" value="Unassembled WGS sequence"/>
</dbReference>
<evidence type="ECO:0000313" key="2">
    <source>
        <dbReference type="Proteomes" id="UP001500190"/>
    </source>
</evidence>
<sequence length="272" mass="30252">MTRDQQRQTWMEYHLAQFAEHFGVRILSDPVHSGRLHSVGAKVDMTGELAWLRVVYADPDWGVGNYLDGNVTANQFDVPRPRAMCSHQYDDHGRTLRGELLTYVRDQPVADEMVLVADPMLPAPWYDQLRAALDLLAAYPTPRSGLDPDDLDHGIQAFFGVEISTTSVPWRTAHCDLHWGNVTAPGLYLLDWEIWGRAPDGYDAATLYCSSLAVPEVNRRVHGTLLHLLETPGGRVSTLAAAVRFLRLVDEGEHSALAPLLHAAARSAIARL</sequence>
<dbReference type="SUPFAM" id="SSF56112">
    <property type="entry name" value="Protein kinase-like (PK-like)"/>
    <property type="match status" value="1"/>
</dbReference>
<proteinExistence type="predicted"/>
<evidence type="ECO:0008006" key="3">
    <source>
        <dbReference type="Google" id="ProtNLM"/>
    </source>
</evidence>
<dbReference type="EMBL" id="BAAAND010000004">
    <property type="protein sequence ID" value="GAA1580330.1"/>
    <property type="molecule type" value="Genomic_DNA"/>
</dbReference>
<protein>
    <recommendedName>
        <fullName evidence="3">Phosphotransferase family enzyme</fullName>
    </recommendedName>
</protein>
<organism evidence="1 2">
    <name type="scientific">Kribbella karoonensis</name>
    <dbReference type="NCBI Taxonomy" id="324851"/>
    <lineage>
        <taxon>Bacteria</taxon>
        <taxon>Bacillati</taxon>
        <taxon>Actinomycetota</taxon>
        <taxon>Actinomycetes</taxon>
        <taxon>Propionibacteriales</taxon>
        <taxon>Kribbellaceae</taxon>
        <taxon>Kribbella</taxon>
    </lineage>
</organism>
<accession>A0ABN2DLX6</accession>